<keyword evidence="3" id="KW-1185">Reference proteome</keyword>
<dbReference type="Proteomes" id="UP000289738">
    <property type="component" value="Chromosome B05"/>
</dbReference>
<evidence type="ECO:0000313" key="3">
    <source>
        <dbReference type="Proteomes" id="UP000289738"/>
    </source>
</evidence>
<evidence type="ECO:0000256" key="1">
    <source>
        <dbReference type="SAM" id="MobiDB-lite"/>
    </source>
</evidence>
<gene>
    <name evidence="2" type="ORF">Ahy_B05g075333</name>
</gene>
<name>A0A444Z0Z5_ARAHY</name>
<comment type="caution">
    <text evidence="2">The sequence shown here is derived from an EMBL/GenBank/DDBJ whole genome shotgun (WGS) entry which is preliminary data.</text>
</comment>
<evidence type="ECO:0000313" key="2">
    <source>
        <dbReference type="EMBL" id="RYR07857.1"/>
    </source>
</evidence>
<reference evidence="2 3" key="1">
    <citation type="submission" date="2019-01" db="EMBL/GenBank/DDBJ databases">
        <title>Sequencing of cultivated peanut Arachis hypogaea provides insights into genome evolution and oil improvement.</title>
        <authorList>
            <person name="Chen X."/>
        </authorList>
    </citation>
    <scope>NUCLEOTIDE SEQUENCE [LARGE SCALE GENOMIC DNA]</scope>
    <source>
        <strain evidence="3">cv. Fuhuasheng</strain>
        <tissue evidence="2">Leaves</tissue>
    </source>
</reference>
<accession>A0A444Z0Z5</accession>
<proteinExistence type="predicted"/>
<dbReference type="EMBL" id="SDMP01000015">
    <property type="protein sequence ID" value="RYR07857.1"/>
    <property type="molecule type" value="Genomic_DNA"/>
</dbReference>
<feature type="region of interest" description="Disordered" evidence="1">
    <location>
        <begin position="94"/>
        <end position="121"/>
    </location>
</feature>
<sequence length="149" mass="15926">MVQKLIYHIPISVLGDDAKYDSFIIGSDENLQVLFHCRRQFSEVRTPELLAKLVDVVSSTGGSNRNTQTLGTCGTPAGIGDALLDDNDVEPDLIADDSGDDIAASNPTGAGGGSSSGSQQYLPHFSSLDLDAMKQYPRKTTNKTTNIIH</sequence>
<organism evidence="2 3">
    <name type="scientific">Arachis hypogaea</name>
    <name type="common">Peanut</name>
    <dbReference type="NCBI Taxonomy" id="3818"/>
    <lineage>
        <taxon>Eukaryota</taxon>
        <taxon>Viridiplantae</taxon>
        <taxon>Streptophyta</taxon>
        <taxon>Embryophyta</taxon>
        <taxon>Tracheophyta</taxon>
        <taxon>Spermatophyta</taxon>
        <taxon>Magnoliopsida</taxon>
        <taxon>eudicotyledons</taxon>
        <taxon>Gunneridae</taxon>
        <taxon>Pentapetalae</taxon>
        <taxon>rosids</taxon>
        <taxon>fabids</taxon>
        <taxon>Fabales</taxon>
        <taxon>Fabaceae</taxon>
        <taxon>Papilionoideae</taxon>
        <taxon>50 kb inversion clade</taxon>
        <taxon>dalbergioids sensu lato</taxon>
        <taxon>Dalbergieae</taxon>
        <taxon>Pterocarpus clade</taxon>
        <taxon>Arachis</taxon>
    </lineage>
</organism>
<dbReference type="AlphaFoldDB" id="A0A444Z0Z5"/>
<protein>
    <submittedName>
        <fullName evidence="2">Uncharacterized protein</fullName>
    </submittedName>
</protein>